<dbReference type="InterPro" id="IPR036388">
    <property type="entry name" value="WH-like_DNA-bd_sf"/>
</dbReference>
<dbReference type="OrthoDB" id="9793058at2"/>
<keyword evidence="1" id="KW-0805">Transcription regulation</keyword>
<dbReference type="PROSITE" id="PS50987">
    <property type="entry name" value="HTH_ARSR_2"/>
    <property type="match status" value="1"/>
</dbReference>
<dbReference type="CDD" id="cd00090">
    <property type="entry name" value="HTH_ARSR"/>
    <property type="match status" value="1"/>
</dbReference>
<dbReference type="InterPro" id="IPR036390">
    <property type="entry name" value="WH_DNA-bd_sf"/>
</dbReference>
<evidence type="ECO:0000256" key="2">
    <source>
        <dbReference type="ARBA" id="ARBA00023125"/>
    </source>
</evidence>
<keyword evidence="3" id="KW-0804">Transcription</keyword>
<dbReference type="InterPro" id="IPR011991">
    <property type="entry name" value="ArsR-like_HTH"/>
</dbReference>
<keyword evidence="5" id="KW-1185">Reference proteome</keyword>
<dbReference type="InterPro" id="IPR051081">
    <property type="entry name" value="HTH_MetalResp_TranReg"/>
</dbReference>
<sequence length="111" mass="12186">MTMDINTILSALANPVRLDILSWLKSPADHFPPQKAGAPEGGICVSHIREKTGLSQPTISLYLSTLSRAELVSAQRVGQWTYYRYNPEVADAFLEALSQRLKGADRADIDG</sequence>
<dbReference type="SMART" id="SM00418">
    <property type="entry name" value="HTH_ARSR"/>
    <property type="match status" value="1"/>
</dbReference>
<dbReference type="STRING" id="657387.BH688_12580"/>
<dbReference type="InterPro" id="IPR001845">
    <property type="entry name" value="HTH_ArsR_DNA-bd_dom"/>
</dbReference>
<dbReference type="Proteomes" id="UP000322553">
    <property type="component" value="Chromosome"/>
</dbReference>
<name>A0A1S1NTQ8_9GAMM</name>
<keyword evidence="2" id="KW-0238">DNA-binding</keyword>
<protein>
    <submittedName>
        <fullName evidence="4">Helix-turn-helix transcriptional regulator</fullName>
    </submittedName>
</protein>
<dbReference type="GO" id="GO:0003677">
    <property type="term" value="F:DNA binding"/>
    <property type="evidence" value="ECO:0007669"/>
    <property type="project" value="UniProtKB-KW"/>
</dbReference>
<gene>
    <name evidence="4" type="ORF">FY550_16380</name>
</gene>
<accession>A0A1S1NTQ8</accession>
<dbReference type="KEGG" id="kuy:FY550_16380"/>
<organism evidence="4 5">
    <name type="scientific">Kushneria phosphatilytica</name>
    <dbReference type="NCBI Taxonomy" id="657387"/>
    <lineage>
        <taxon>Bacteria</taxon>
        <taxon>Pseudomonadati</taxon>
        <taxon>Pseudomonadota</taxon>
        <taxon>Gammaproteobacteria</taxon>
        <taxon>Oceanospirillales</taxon>
        <taxon>Halomonadaceae</taxon>
        <taxon>Kushneria</taxon>
    </lineage>
</organism>
<dbReference type="SUPFAM" id="SSF46785">
    <property type="entry name" value="Winged helix' DNA-binding domain"/>
    <property type="match status" value="1"/>
</dbReference>
<evidence type="ECO:0000313" key="4">
    <source>
        <dbReference type="EMBL" id="QEL12561.1"/>
    </source>
</evidence>
<dbReference type="PANTHER" id="PTHR33154">
    <property type="entry name" value="TRANSCRIPTIONAL REGULATOR, ARSR FAMILY"/>
    <property type="match status" value="1"/>
</dbReference>
<evidence type="ECO:0000256" key="1">
    <source>
        <dbReference type="ARBA" id="ARBA00023015"/>
    </source>
</evidence>
<dbReference type="Pfam" id="PF01022">
    <property type="entry name" value="HTH_5"/>
    <property type="match status" value="1"/>
</dbReference>
<evidence type="ECO:0000313" key="5">
    <source>
        <dbReference type="Proteomes" id="UP000322553"/>
    </source>
</evidence>
<dbReference type="GO" id="GO:0003700">
    <property type="term" value="F:DNA-binding transcription factor activity"/>
    <property type="evidence" value="ECO:0007669"/>
    <property type="project" value="InterPro"/>
</dbReference>
<proteinExistence type="predicted"/>
<evidence type="ECO:0000256" key="3">
    <source>
        <dbReference type="ARBA" id="ARBA00023163"/>
    </source>
</evidence>
<dbReference type="Gene3D" id="1.10.10.10">
    <property type="entry name" value="Winged helix-like DNA-binding domain superfamily/Winged helix DNA-binding domain"/>
    <property type="match status" value="1"/>
</dbReference>
<dbReference type="PANTHER" id="PTHR33154:SF33">
    <property type="entry name" value="TRANSCRIPTIONAL REPRESSOR SDPR"/>
    <property type="match status" value="1"/>
</dbReference>
<reference evidence="4 5" key="1">
    <citation type="submission" date="2019-08" db="EMBL/GenBank/DDBJ databases">
        <title>Complete genome sequence of Kushneria sp. YCWA18, a halophilic phosphate-solubilizing bacterium isolated from Daqiao saltern in China.</title>
        <authorList>
            <person name="Du G.-X."/>
            <person name="Qu L.-Y."/>
        </authorList>
    </citation>
    <scope>NUCLEOTIDE SEQUENCE [LARGE SCALE GENOMIC DNA]</scope>
    <source>
        <strain evidence="4 5">YCWA18</strain>
    </source>
</reference>
<dbReference type="EMBL" id="CP043420">
    <property type="protein sequence ID" value="QEL12561.1"/>
    <property type="molecule type" value="Genomic_DNA"/>
</dbReference>
<dbReference type="AlphaFoldDB" id="A0A1S1NTQ8"/>